<keyword evidence="9" id="KW-0902">Two-component regulatory system</keyword>
<dbReference type="GO" id="GO:0000155">
    <property type="term" value="F:phosphorelay sensor kinase activity"/>
    <property type="evidence" value="ECO:0007669"/>
    <property type="project" value="InterPro"/>
</dbReference>
<reference evidence="17" key="1">
    <citation type="submission" date="2022-08" db="EMBL/GenBank/DDBJ databases">
        <title>Nisaea acidiphila sp. nov., isolated from a marine algal debris and emended description of the genus Nisaea Urios et al. 2008.</title>
        <authorList>
            <person name="Kwon K."/>
        </authorList>
    </citation>
    <scope>NUCLEOTIDE SEQUENCE</scope>
    <source>
        <strain evidence="17">MEBiC11861</strain>
    </source>
</reference>
<dbReference type="InterPro" id="IPR004358">
    <property type="entry name" value="Sig_transdc_His_kin-like_C"/>
</dbReference>
<dbReference type="InterPro" id="IPR003594">
    <property type="entry name" value="HATPase_dom"/>
</dbReference>
<feature type="transmembrane region" description="Helical" evidence="13">
    <location>
        <begin position="169"/>
        <end position="189"/>
    </location>
</feature>
<dbReference type="Pfam" id="PF00512">
    <property type="entry name" value="HisKA"/>
    <property type="match status" value="1"/>
</dbReference>
<dbReference type="Pfam" id="PF00072">
    <property type="entry name" value="Response_reg"/>
    <property type="match status" value="1"/>
</dbReference>
<dbReference type="InterPro" id="IPR005467">
    <property type="entry name" value="His_kinase_dom"/>
</dbReference>
<dbReference type="SMART" id="SM00387">
    <property type="entry name" value="HATPase_c"/>
    <property type="match status" value="1"/>
</dbReference>
<dbReference type="InterPro" id="IPR036097">
    <property type="entry name" value="HisK_dim/P_sf"/>
</dbReference>
<evidence type="ECO:0000313" key="17">
    <source>
        <dbReference type="EMBL" id="UUX51526.1"/>
    </source>
</evidence>
<comment type="subunit">
    <text evidence="10">At low DSF concentrations, interacts with RpfF.</text>
</comment>
<dbReference type="CDD" id="cd17546">
    <property type="entry name" value="REC_hyHK_CKI1_RcsC-like"/>
    <property type="match status" value="1"/>
</dbReference>
<keyword evidence="13" id="KW-0812">Transmembrane</keyword>
<evidence type="ECO:0000256" key="6">
    <source>
        <dbReference type="ARBA" id="ARBA00022741"/>
    </source>
</evidence>
<dbReference type="PROSITE" id="PS50885">
    <property type="entry name" value="HAMP"/>
    <property type="match status" value="1"/>
</dbReference>
<dbReference type="KEGG" id="naci:NUH88_07465"/>
<dbReference type="Pfam" id="PF02518">
    <property type="entry name" value="HATPase_c"/>
    <property type="match status" value="1"/>
</dbReference>
<comment type="subcellular location">
    <subcellularLocation>
        <location evidence="2">Membrane</location>
    </subcellularLocation>
</comment>
<evidence type="ECO:0000256" key="12">
    <source>
        <dbReference type="PROSITE-ProRule" id="PRU00169"/>
    </source>
</evidence>
<evidence type="ECO:0000256" key="13">
    <source>
        <dbReference type="SAM" id="Phobius"/>
    </source>
</evidence>
<dbReference type="SUPFAM" id="SSF158472">
    <property type="entry name" value="HAMP domain-like"/>
    <property type="match status" value="1"/>
</dbReference>
<dbReference type="Gene3D" id="1.10.287.130">
    <property type="match status" value="1"/>
</dbReference>
<evidence type="ECO:0000256" key="8">
    <source>
        <dbReference type="ARBA" id="ARBA00022840"/>
    </source>
</evidence>
<dbReference type="Gene3D" id="3.40.50.2300">
    <property type="match status" value="1"/>
</dbReference>
<dbReference type="EC" id="2.7.13.3" evidence="3"/>
<keyword evidence="5" id="KW-0808">Transferase</keyword>
<feature type="modified residue" description="4-aspartylphosphate" evidence="12">
    <location>
        <position position="563"/>
    </location>
</feature>
<dbReference type="PRINTS" id="PR00344">
    <property type="entry name" value="BCTRLSENSOR"/>
</dbReference>
<protein>
    <recommendedName>
        <fullName evidence="11">Sensory/regulatory protein RpfC</fullName>
        <ecNumber evidence="3">2.7.13.3</ecNumber>
    </recommendedName>
</protein>
<evidence type="ECO:0000259" key="16">
    <source>
        <dbReference type="PROSITE" id="PS50885"/>
    </source>
</evidence>
<evidence type="ECO:0000259" key="15">
    <source>
        <dbReference type="PROSITE" id="PS50110"/>
    </source>
</evidence>
<evidence type="ECO:0000256" key="3">
    <source>
        <dbReference type="ARBA" id="ARBA00012438"/>
    </source>
</evidence>
<dbReference type="SUPFAM" id="SSF55874">
    <property type="entry name" value="ATPase domain of HSP90 chaperone/DNA topoisomerase II/histidine kinase"/>
    <property type="match status" value="1"/>
</dbReference>
<evidence type="ECO:0000256" key="9">
    <source>
        <dbReference type="ARBA" id="ARBA00023012"/>
    </source>
</evidence>
<dbReference type="CDD" id="cd00082">
    <property type="entry name" value="HisKA"/>
    <property type="match status" value="1"/>
</dbReference>
<sequence length="630" mass="68809">MAAIVPIVLLGTGALGYWSFTYSRDVLYETEQRALSLRIEDAHDQFLARRYRLLETTGLKALKSYVDQYKSEALDDFALLSESTGRRILIFNRDGRELLCAGCKDTLEQEGWRELAMGVSDGLTGTHEAALDDFAVFGARRFETPEWNWVVLLTYPEAAISKEVENIRLATIVVSLASILAIGGMVAWVSRTLLVGPIVKLKLAADAIAQQEQVSNIDVRSDDELGQLARDMETMSKSIHDYVESANAANRAKSAFLATMSHEIRTPLNGVLGIAQLLEDTDLDADQRKKVSNIIASGKTLLAIINDVLDMSRIESGAMELEDTVFSLKDLLSSIMTPFRAAADQKGVAIRGEYRIEEPDYIRGDPVRLRQVLWNLLSNAVKFTDAGSVVLKVWEVTGDEAGSKGTPEGTRGIHFAVTDTGTGVAPERQASIFEAFTQEDSSITRKFGGTGLGLSIVKQIVELMGGRIGIESALGEGTTMEVFIPFAIASEGAIKNVQSETAGRSLDNALPAYRVLVAEDNAINAMVVTAVLEKLGQKVDQVENGLQAVSAVRDGEYDVVFMDIHMPEMDGIEATREIRTGNKNSGIPIIGLTAEAFVERHAEFKAAGMDEVMTKPFTEDQLYNVLSRHC</sequence>
<keyword evidence="13" id="KW-0472">Membrane</keyword>
<organism evidence="17 18">
    <name type="scientific">Nisaea acidiphila</name>
    <dbReference type="NCBI Taxonomy" id="1862145"/>
    <lineage>
        <taxon>Bacteria</taxon>
        <taxon>Pseudomonadati</taxon>
        <taxon>Pseudomonadota</taxon>
        <taxon>Alphaproteobacteria</taxon>
        <taxon>Rhodospirillales</taxon>
        <taxon>Thalassobaculaceae</taxon>
        <taxon>Nisaea</taxon>
    </lineage>
</organism>
<feature type="domain" description="Response regulatory" evidence="15">
    <location>
        <begin position="514"/>
        <end position="630"/>
    </location>
</feature>
<dbReference type="RefSeq" id="WP_257771068.1">
    <property type="nucleotide sequence ID" value="NZ_CP102480.1"/>
</dbReference>
<dbReference type="PANTHER" id="PTHR45339:SF1">
    <property type="entry name" value="HYBRID SIGNAL TRANSDUCTION HISTIDINE KINASE J"/>
    <property type="match status" value="1"/>
</dbReference>
<dbReference type="InterPro" id="IPR011006">
    <property type="entry name" value="CheY-like_superfamily"/>
</dbReference>
<accession>A0A9J7AWM6</accession>
<name>A0A9J7AWM6_9PROT</name>
<evidence type="ECO:0000256" key="1">
    <source>
        <dbReference type="ARBA" id="ARBA00000085"/>
    </source>
</evidence>
<keyword evidence="6" id="KW-0547">Nucleotide-binding</keyword>
<keyword evidence="18" id="KW-1185">Reference proteome</keyword>
<dbReference type="SMART" id="SM00388">
    <property type="entry name" value="HisKA"/>
    <property type="match status" value="1"/>
</dbReference>
<dbReference type="PANTHER" id="PTHR45339">
    <property type="entry name" value="HYBRID SIGNAL TRANSDUCTION HISTIDINE KINASE J"/>
    <property type="match status" value="1"/>
</dbReference>
<dbReference type="GO" id="GO:0016020">
    <property type="term" value="C:membrane"/>
    <property type="evidence" value="ECO:0007669"/>
    <property type="project" value="UniProtKB-SubCell"/>
</dbReference>
<evidence type="ECO:0000256" key="7">
    <source>
        <dbReference type="ARBA" id="ARBA00022777"/>
    </source>
</evidence>
<dbReference type="Proteomes" id="UP001060336">
    <property type="component" value="Chromosome"/>
</dbReference>
<comment type="catalytic activity">
    <reaction evidence="1">
        <text>ATP + protein L-histidine = ADP + protein N-phospho-L-histidine.</text>
        <dbReference type="EC" id="2.7.13.3"/>
    </reaction>
</comment>
<evidence type="ECO:0000313" key="18">
    <source>
        <dbReference type="Proteomes" id="UP001060336"/>
    </source>
</evidence>
<dbReference type="SUPFAM" id="SSF52172">
    <property type="entry name" value="CheY-like"/>
    <property type="match status" value="1"/>
</dbReference>
<feature type="domain" description="HAMP" evidence="16">
    <location>
        <begin position="192"/>
        <end position="244"/>
    </location>
</feature>
<evidence type="ECO:0000256" key="4">
    <source>
        <dbReference type="ARBA" id="ARBA00022553"/>
    </source>
</evidence>
<keyword evidence="4 12" id="KW-0597">Phosphoprotein</keyword>
<dbReference type="EMBL" id="CP102480">
    <property type="protein sequence ID" value="UUX51526.1"/>
    <property type="molecule type" value="Genomic_DNA"/>
</dbReference>
<dbReference type="PROSITE" id="PS50110">
    <property type="entry name" value="RESPONSE_REGULATORY"/>
    <property type="match status" value="1"/>
</dbReference>
<dbReference type="Gene3D" id="6.10.340.10">
    <property type="match status" value="1"/>
</dbReference>
<feature type="domain" description="Histidine kinase" evidence="14">
    <location>
        <begin position="259"/>
        <end position="488"/>
    </location>
</feature>
<dbReference type="InterPro" id="IPR036890">
    <property type="entry name" value="HATPase_C_sf"/>
</dbReference>
<keyword evidence="7" id="KW-0418">Kinase</keyword>
<dbReference type="Gene3D" id="3.30.565.10">
    <property type="entry name" value="Histidine kinase-like ATPase, C-terminal domain"/>
    <property type="match status" value="1"/>
</dbReference>
<dbReference type="PROSITE" id="PS50109">
    <property type="entry name" value="HIS_KIN"/>
    <property type="match status" value="1"/>
</dbReference>
<evidence type="ECO:0000256" key="2">
    <source>
        <dbReference type="ARBA" id="ARBA00004370"/>
    </source>
</evidence>
<dbReference type="CDD" id="cd06225">
    <property type="entry name" value="HAMP"/>
    <property type="match status" value="1"/>
</dbReference>
<dbReference type="InterPro" id="IPR003660">
    <property type="entry name" value="HAMP_dom"/>
</dbReference>
<dbReference type="SMART" id="SM00448">
    <property type="entry name" value="REC"/>
    <property type="match status" value="1"/>
</dbReference>
<proteinExistence type="predicted"/>
<evidence type="ECO:0000259" key="14">
    <source>
        <dbReference type="PROSITE" id="PS50109"/>
    </source>
</evidence>
<dbReference type="SUPFAM" id="SSF47384">
    <property type="entry name" value="Homodimeric domain of signal transducing histidine kinase"/>
    <property type="match status" value="1"/>
</dbReference>
<dbReference type="SMART" id="SM00304">
    <property type="entry name" value="HAMP"/>
    <property type="match status" value="1"/>
</dbReference>
<dbReference type="Pfam" id="PF00672">
    <property type="entry name" value="HAMP"/>
    <property type="match status" value="1"/>
</dbReference>
<dbReference type="GO" id="GO:0005524">
    <property type="term" value="F:ATP binding"/>
    <property type="evidence" value="ECO:0007669"/>
    <property type="project" value="UniProtKB-KW"/>
</dbReference>
<evidence type="ECO:0000256" key="5">
    <source>
        <dbReference type="ARBA" id="ARBA00022679"/>
    </source>
</evidence>
<dbReference type="CDD" id="cd16922">
    <property type="entry name" value="HATPase_EvgS-ArcB-TorS-like"/>
    <property type="match status" value="1"/>
</dbReference>
<keyword evidence="8 17" id="KW-0067">ATP-binding</keyword>
<gene>
    <name evidence="17" type="ORF">NUH88_07465</name>
</gene>
<evidence type="ECO:0000256" key="10">
    <source>
        <dbReference type="ARBA" id="ARBA00064003"/>
    </source>
</evidence>
<evidence type="ECO:0000256" key="11">
    <source>
        <dbReference type="ARBA" id="ARBA00068150"/>
    </source>
</evidence>
<dbReference type="FunFam" id="3.30.565.10:FF:000010">
    <property type="entry name" value="Sensor histidine kinase RcsC"/>
    <property type="match status" value="1"/>
</dbReference>
<dbReference type="InterPro" id="IPR001789">
    <property type="entry name" value="Sig_transdc_resp-reg_receiver"/>
</dbReference>
<dbReference type="FunFam" id="1.10.287.130:FF:000002">
    <property type="entry name" value="Two-component osmosensing histidine kinase"/>
    <property type="match status" value="1"/>
</dbReference>
<dbReference type="AlphaFoldDB" id="A0A9J7AWM6"/>
<dbReference type="InterPro" id="IPR003661">
    <property type="entry name" value="HisK_dim/P_dom"/>
</dbReference>
<keyword evidence="13" id="KW-1133">Transmembrane helix</keyword>